<feature type="signal peptide" evidence="1">
    <location>
        <begin position="1"/>
        <end position="24"/>
    </location>
</feature>
<evidence type="ECO:0000313" key="2">
    <source>
        <dbReference type="EMBL" id="MBM7036878.1"/>
    </source>
</evidence>
<reference evidence="2 3" key="1">
    <citation type="submission" date="2021-02" db="EMBL/GenBank/DDBJ databases">
        <authorList>
            <person name="Park J.-S."/>
        </authorList>
    </citation>
    <scope>NUCLEOTIDE SEQUENCE [LARGE SCALE GENOMIC DNA]</scope>
    <source>
        <strain evidence="2 3">188UL20-2</strain>
    </source>
</reference>
<evidence type="ECO:0000313" key="3">
    <source>
        <dbReference type="Proteomes" id="UP000809621"/>
    </source>
</evidence>
<gene>
    <name evidence="2" type="ORF">JQC93_10740</name>
</gene>
<evidence type="ECO:0000256" key="1">
    <source>
        <dbReference type="SAM" id="SignalP"/>
    </source>
</evidence>
<comment type="caution">
    <text evidence="2">The sequence shown here is derived from an EMBL/GenBank/DDBJ whole genome shotgun (WGS) entry which is preliminary data.</text>
</comment>
<name>A0ABS2HL11_9VIBR</name>
<keyword evidence="3" id="KW-1185">Reference proteome</keyword>
<sequence length="247" mass="26589">MTLNTTFTLTALAVLSLSSLSAMAEEEHDPSDVARATTSFTVGATNKGDVKGSLTYGFSVNDTQQGMVVAEADMNNEGKYKDARAQYFHVFNFENSLVPKVAASFDLIDNTSMTTAALGAVVAITPAEKFSMYLRGGVLGGEYSDALTSQFNVSDNSTVGGMASGYFTLKTGNDGTYVMINPEYTYAGGDIETSTLKTSLRVGTPMNAAKTHWGEFRVENTYGTIESASMTQDIDDTVAWFMYKSFF</sequence>
<dbReference type="RefSeq" id="WP_205158425.1">
    <property type="nucleotide sequence ID" value="NZ_JAFEUM010000003.1"/>
</dbReference>
<protein>
    <submittedName>
        <fullName evidence="2">Uncharacterized protein</fullName>
    </submittedName>
</protein>
<keyword evidence="1" id="KW-0732">Signal</keyword>
<dbReference type="EMBL" id="JAFEUM010000003">
    <property type="protein sequence ID" value="MBM7036878.1"/>
    <property type="molecule type" value="Genomic_DNA"/>
</dbReference>
<feature type="chain" id="PRO_5046424641" evidence="1">
    <location>
        <begin position="25"/>
        <end position="247"/>
    </location>
</feature>
<proteinExistence type="predicted"/>
<accession>A0ABS2HL11</accession>
<organism evidence="2 3">
    <name type="scientific">Vibrio ulleungensis</name>
    <dbReference type="NCBI Taxonomy" id="2807619"/>
    <lineage>
        <taxon>Bacteria</taxon>
        <taxon>Pseudomonadati</taxon>
        <taxon>Pseudomonadota</taxon>
        <taxon>Gammaproteobacteria</taxon>
        <taxon>Vibrionales</taxon>
        <taxon>Vibrionaceae</taxon>
        <taxon>Vibrio</taxon>
    </lineage>
</organism>
<dbReference type="Proteomes" id="UP000809621">
    <property type="component" value="Unassembled WGS sequence"/>
</dbReference>